<dbReference type="Gene3D" id="1.25.40.10">
    <property type="entry name" value="Tetratricopeptide repeat domain"/>
    <property type="match status" value="1"/>
</dbReference>
<dbReference type="Pfam" id="PF08238">
    <property type="entry name" value="Sel1"/>
    <property type="match status" value="2"/>
</dbReference>
<dbReference type="Proteomes" id="UP000637423">
    <property type="component" value="Unassembled WGS sequence"/>
</dbReference>
<dbReference type="EMBL" id="BMED01000007">
    <property type="protein sequence ID" value="GGC96926.1"/>
    <property type="molecule type" value="Genomic_DNA"/>
</dbReference>
<sequence length="279" mass="30589">MMWAASAAELPTPVAIDVSGVLSESMTLTAEARKYENAEGVARDYARAVELYCAAAKLGYADAQYALGWMYANGRGVPRSDEIAAQLFQAAAEQGHSQAKELTQFVPSQTLALPACLLEERIVIEQPQEDAAPGNYPKAIAKLVDKIAPHYRIDPKLVMAVISVESGFNIKAISPKNAQGLMQLTPETAQRFRVKDAFDAEDNIKGGIAYLQWLLAYFKGNVPLVAAAYNAGERAVEKYRGVPPYLETIEYVKKINSRYGKSRHAFQRSITEASPVVMR</sequence>
<name>A0A916XRG7_9BURK</name>
<dbReference type="InterPro" id="IPR008258">
    <property type="entry name" value="Transglycosylase_SLT_dom_1"/>
</dbReference>
<evidence type="ECO:0000259" key="2">
    <source>
        <dbReference type="Pfam" id="PF01464"/>
    </source>
</evidence>
<accession>A0A916XRG7</accession>
<comment type="caution">
    <text evidence="3">The sequence shown here is derived from an EMBL/GenBank/DDBJ whole genome shotgun (WGS) entry which is preliminary data.</text>
</comment>
<feature type="domain" description="Transglycosylase SLT" evidence="2">
    <location>
        <begin position="144"/>
        <end position="241"/>
    </location>
</feature>
<dbReference type="SUPFAM" id="SSF53955">
    <property type="entry name" value="Lysozyme-like"/>
    <property type="match status" value="1"/>
</dbReference>
<dbReference type="Gene3D" id="1.10.530.10">
    <property type="match status" value="1"/>
</dbReference>
<dbReference type="RefSeq" id="WP_188568935.1">
    <property type="nucleotide sequence ID" value="NZ_BMED01000007.1"/>
</dbReference>
<reference evidence="3" key="2">
    <citation type="submission" date="2020-09" db="EMBL/GenBank/DDBJ databases">
        <authorList>
            <person name="Sun Q."/>
            <person name="Zhou Y."/>
        </authorList>
    </citation>
    <scope>NUCLEOTIDE SEQUENCE</scope>
    <source>
        <strain evidence="3">CGMCC 1.10998</strain>
    </source>
</reference>
<dbReference type="PANTHER" id="PTHR37423">
    <property type="entry name" value="SOLUBLE LYTIC MUREIN TRANSGLYCOSYLASE-RELATED"/>
    <property type="match status" value="1"/>
</dbReference>
<dbReference type="AlphaFoldDB" id="A0A916XRG7"/>
<protein>
    <recommendedName>
        <fullName evidence="2">Transglycosylase SLT domain-containing protein</fullName>
    </recommendedName>
</protein>
<evidence type="ECO:0000313" key="3">
    <source>
        <dbReference type="EMBL" id="GGC96926.1"/>
    </source>
</evidence>
<organism evidence="3 4">
    <name type="scientific">Undibacterium terreum</name>
    <dbReference type="NCBI Taxonomy" id="1224302"/>
    <lineage>
        <taxon>Bacteria</taxon>
        <taxon>Pseudomonadati</taxon>
        <taxon>Pseudomonadota</taxon>
        <taxon>Betaproteobacteria</taxon>
        <taxon>Burkholderiales</taxon>
        <taxon>Oxalobacteraceae</taxon>
        <taxon>Undibacterium</taxon>
    </lineage>
</organism>
<gene>
    <name evidence="3" type="ORF">GCM10011396_50490</name>
</gene>
<dbReference type="InterPro" id="IPR011990">
    <property type="entry name" value="TPR-like_helical_dom_sf"/>
</dbReference>
<dbReference type="InterPro" id="IPR006597">
    <property type="entry name" value="Sel1-like"/>
</dbReference>
<keyword evidence="4" id="KW-1185">Reference proteome</keyword>
<dbReference type="PANTHER" id="PTHR37423:SF2">
    <property type="entry name" value="MEMBRANE-BOUND LYTIC MUREIN TRANSGLYCOSYLASE C"/>
    <property type="match status" value="1"/>
</dbReference>
<comment type="similarity">
    <text evidence="1">Belongs to the transglycosylase Slt family.</text>
</comment>
<evidence type="ECO:0000256" key="1">
    <source>
        <dbReference type="ARBA" id="ARBA00007734"/>
    </source>
</evidence>
<dbReference type="Pfam" id="PF01464">
    <property type="entry name" value="SLT"/>
    <property type="match status" value="1"/>
</dbReference>
<dbReference type="SUPFAM" id="SSF81901">
    <property type="entry name" value="HCP-like"/>
    <property type="match status" value="1"/>
</dbReference>
<reference evidence="3" key="1">
    <citation type="journal article" date="2014" name="Int. J. Syst. Evol. Microbiol.">
        <title>Complete genome sequence of Corynebacterium casei LMG S-19264T (=DSM 44701T), isolated from a smear-ripened cheese.</title>
        <authorList>
            <consortium name="US DOE Joint Genome Institute (JGI-PGF)"/>
            <person name="Walter F."/>
            <person name="Albersmeier A."/>
            <person name="Kalinowski J."/>
            <person name="Ruckert C."/>
        </authorList>
    </citation>
    <scope>NUCLEOTIDE SEQUENCE</scope>
    <source>
        <strain evidence="3">CGMCC 1.10998</strain>
    </source>
</reference>
<proteinExistence type="inferred from homology"/>
<dbReference type="SMART" id="SM00671">
    <property type="entry name" value="SEL1"/>
    <property type="match status" value="2"/>
</dbReference>
<evidence type="ECO:0000313" key="4">
    <source>
        <dbReference type="Proteomes" id="UP000637423"/>
    </source>
</evidence>
<dbReference type="CDD" id="cd00254">
    <property type="entry name" value="LT-like"/>
    <property type="match status" value="1"/>
</dbReference>
<dbReference type="InterPro" id="IPR023346">
    <property type="entry name" value="Lysozyme-like_dom_sf"/>
</dbReference>